<sequence length="358" mass="39665">MSATKEAVVSSLLRKAKTRKGKRILEAKEPQVHEDAKRVLLMKGNRAGLDVQQLLADLHDLLKPECVYLSRRHQGFHPFEDISSAEYLCEKNDCGIFLLGSTSKKRPFRLVVGRIFDKTLLDMLELSIQKYKPSSHKDFKGVEPCKLGSKPLILVQGPAFEASETMGTAKNLLTDLFNRGRPKELLLGGLDHLIVLSALDHQHSSAALPPSLSSSIEQAPDSLSARLLSGPAPSSAGGASRSTPILFQHFRVNFKKSDSKLPHVELVEMGPSFEMTIDRHQMADKDRWRTAVKVPKEVKPKKVKNVSTSVLGEKRGRIHVGVQDLSRLHTPHHHGDAGKRPTKRRKTDTAEPEADTAT</sequence>
<dbReference type="GO" id="GO:0000027">
    <property type="term" value="P:ribosomal large subunit assembly"/>
    <property type="evidence" value="ECO:0007669"/>
    <property type="project" value="InterPro"/>
</dbReference>
<dbReference type="InParanoid" id="A0A0G4GX65"/>
<evidence type="ECO:0000256" key="2">
    <source>
        <dbReference type="ARBA" id="ARBA00010782"/>
    </source>
</evidence>
<evidence type="ECO:0000256" key="1">
    <source>
        <dbReference type="ARBA" id="ARBA00004604"/>
    </source>
</evidence>
<proteinExistence type="inferred from homology"/>
<reference evidence="7 8" key="1">
    <citation type="submission" date="2014-11" db="EMBL/GenBank/DDBJ databases">
        <authorList>
            <person name="Zhu J."/>
            <person name="Qi W."/>
            <person name="Song R."/>
        </authorList>
    </citation>
    <scope>NUCLEOTIDE SEQUENCE [LARGE SCALE GENOMIC DNA]</scope>
</reference>
<protein>
    <recommendedName>
        <fullName evidence="4">Ribosome production factor 2 homolog</fullName>
    </recommendedName>
    <alternativeName>
        <fullName evidence="4">Ribosome biogenesis protein RPF2 homolog</fullName>
    </alternativeName>
</protein>
<dbReference type="PANTHER" id="PTHR12728:SF0">
    <property type="entry name" value="RIBOSOME PRODUCTION FACTOR 2 HOMOLOG"/>
    <property type="match status" value="1"/>
</dbReference>
<keyword evidence="3 4" id="KW-0539">Nucleus</keyword>
<dbReference type="GO" id="GO:0005730">
    <property type="term" value="C:nucleolus"/>
    <property type="evidence" value="ECO:0007669"/>
    <property type="project" value="UniProtKB-SubCell"/>
</dbReference>
<dbReference type="Pfam" id="PF04427">
    <property type="entry name" value="Brix"/>
    <property type="match status" value="1"/>
</dbReference>
<evidence type="ECO:0000259" key="6">
    <source>
        <dbReference type="PROSITE" id="PS50833"/>
    </source>
</evidence>
<evidence type="ECO:0000256" key="4">
    <source>
        <dbReference type="RuleBase" id="RU367086"/>
    </source>
</evidence>
<evidence type="ECO:0000256" key="5">
    <source>
        <dbReference type="SAM" id="MobiDB-lite"/>
    </source>
</evidence>
<dbReference type="VEuPathDB" id="CryptoDB:Vbra_898"/>
<dbReference type="PANTHER" id="PTHR12728">
    <property type="entry name" value="BRIX DOMAIN CONTAINING PROTEIN"/>
    <property type="match status" value="1"/>
</dbReference>
<evidence type="ECO:0000313" key="7">
    <source>
        <dbReference type="EMBL" id="CEM35657.1"/>
    </source>
</evidence>
<evidence type="ECO:0000313" key="8">
    <source>
        <dbReference type="Proteomes" id="UP000041254"/>
    </source>
</evidence>
<dbReference type="OrthoDB" id="407658at2759"/>
<feature type="region of interest" description="Disordered" evidence="5">
    <location>
        <begin position="315"/>
        <end position="358"/>
    </location>
</feature>
<dbReference type="EMBL" id="CDMY01000859">
    <property type="protein sequence ID" value="CEM35657.1"/>
    <property type="molecule type" value="Genomic_DNA"/>
</dbReference>
<comment type="subcellular location">
    <subcellularLocation>
        <location evidence="1 4">Nucleus</location>
        <location evidence="1 4">Nucleolus</location>
    </subcellularLocation>
</comment>
<gene>
    <name evidence="7" type="ORF">Vbra_898</name>
</gene>
<dbReference type="PROSITE" id="PS50833">
    <property type="entry name" value="BRIX"/>
    <property type="match status" value="1"/>
</dbReference>
<evidence type="ECO:0000256" key="3">
    <source>
        <dbReference type="ARBA" id="ARBA00023242"/>
    </source>
</evidence>
<dbReference type="InterPro" id="IPR007109">
    <property type="entry name" value="Brix"/>
</dbReference>
<keyword evidence="8" id="KW-1185">Reference proteome</keyword>
<accession>A0A0G4GX65</accession>
<dbReference type="Proteomes" id="UP000041254">
    <property type="component" value="Unassembled WGS sequence"/>
</dbReference>
<dbReference type="InterPro" id="IPR039770">
    <property type="entry name" value="Rpf2"/>
</dbReference>
<dbReference type="AlphaFoldDB" id="A0A0G4GX65"/>
<dbReference type="FunCoup" id="A0A0G4GX65">
    <property type="interactions" value="2"/>
</dbReference>
<dbReference type="GO" id="GO:0019843">
    <property type="term" value="F:rRNA binding"/>
    <property type="evidence" value="ECO:0007669"/>
    <property type="project" value="UniProtKB-UniRule"/>
</dbReference>
<dbReference type="GO" id="GO:0000463">
    <property type="term" value="P:maturation of LSU-rRNA from tricistronic rRNA transcript (SSU-rRNA, 5.8S rRNA, LSU-rRNA)"/>
    <property type="evidence" value="ECO:0007669"/>
    <property type="project" value="TreeGrafter"/>
</dbReference>
<dbReference type="OMA" id="VGLKPMF"/>
<name>A0A0G4GX65_VITBC</name>
<dbReference type="SMART" id="SM00879">
    <property type="entry name" value="Brix"/>
    <property type="match status" value="1"/>
</dbReference>
<dbReference type="PhylomeDB" id="A0A0G4GX65"/>
<comment type="similarity">
    <text evidence="2 4">Belongs to the RPF2 family.</text>
</comment>
<feature type="domain" description="Brix" evidence="6">
    <location>
        <begin position="37"/>
        <end position="286"/>
    </location>
</feature>
<organism evidence="7 8">
    <name type="scientific">Vitrella brassicaformis (strain CCMP3155)</name>
    <dbReference type="NCBI Taxonomy" id="1169540"/>
    <lineage>
        <taxon>Eukaryota</taxon>
        <taxon>Sar</taxon>
        <taxon>Alveolata</taxon>
        <taxon>Colpodellida</taxon>
        <taxon>Vitrellaceae</taxon>
        <taxon>Vitrella</taxon>
    </lineage>
</organism>
<dbReference type="STRING" id="1169540.A0A0G4GX65"/>